<dbReference type="InterPro" id="IPR016166">
    <property type="entry name" value="FAD-bd_PCMH"/>
</dbReference>
<dbReference type="FunFam" id="3.10.20.30:FF:000012">
    <property type="entry name" value="Xanthine dehydrogenase/oxidase"/>
    <property type="match status" value="1"/>
</dbReference>
<keyword evidence="5 15" id="KW-0001">2Fe-2S</keyword>
<keyword evidence="19" id="KW-1185">Reference proteome</keyword>
<feature type="domain" description="2Fe-2S ferredoxin-type" evidence="16">
    <location>
        <begin position="7"/>
        <end position="95"/>
    </location>
</feature>
<dbReference type="SUPFAM" id="SSF56003">
    <property type="entry name" value="Molybdenum cofactor-binding domain"/>
    <property type="match status" value="1"/>
</dbReference>
<evidence type="ECO:0000256" key="1">
    <source>
        <dbReference type="ARBA" id="ARBA00001974"/>
    </source>
</evidence>
<comment type="similarity">
    <text evidence="2">Belongs to the xanthine dehydrogenase family.</text>
</comment>
<evidence type="ECO:0000256" key="2">
    <source>
        <dbReference type="ARBA" id="ARBA00006849"/>
    </source>
</evidence>
<feature type="active site" description="Proton acceptor" evidence="13">
    <location>
        <position position="1328"/>
    </location>
</feature>
<dbReference type="Gene3D" id="3.90.1170.50">
    <property type="entry name" value="Aldehyde oxidase/xanthine dehydrogenase, a/b hammerhead"/>
    <property type="match status" value="1"/>
</dbReference>
<comment type="cofactor">
    <cofactor evidence="15">
        <name>Mo-molybdopterin</name>
        <dbReference type="ChEBI" id="CHEBI:71302"/>
    </cofactor>
    <text evidence="15">Binds 1 Mo-molybdopterin (Mo-MPT) cofactor per subunit.</text>
</comment>
<keyword evidence="10 15" id="KW-0411">Iron-sulfur</keyword>
<dbReference type="InterPro" id="IPR001041">
    <property type="entry name" value="2Fe-2S_ferredoxin-type"/>
</dbReference>
<dbReference type="Proteomes" id="UP001314263">
    <property type="component" value="Unassembled WGS sequence"/>
</dbReference>
<comment type="cofactor">
    <cofactor evidence="15">
        <name>[2Fe-2S] cluster</name>
        <dbReference type="ChEBI" id="CHEBI:190135"/>
    </cofactor>
    <text evidence="15">Binds 2 [2Fe-2S] clusters.</text>
</comment>
<dbReference type="InterPro" id="IPR005107">
    <property type="entry name" value="CO_DH_flav_C"/>
</dbReference>
<keyword evidence="7 14" id="KW-0274">FAD</keyword>
<dbReference type="InterPro" id="IPR000674">
    <property type="entry name" value="Ald_Oxase/Xan_DH_a/b"/>
</dbReference>
<dbReference type="InterPro" id="IPR036318">
    <property type="entry name" value="FAD-bd_PCMH-like_sf"/>
</dbReference>
<dbReference type="Gene3D" id="3.30.365.10">
    <property type="entry name" value="Aldehyde oxidase/xanthine dehydrogenase, molybdopterin binding domain"/>
    <property type="match status" value="4"/>
</dbReference>
<keyword evidence="4" id="KW-0285">Flavoprotein</keyword>
<dbReference type="Pfam" id="PF20256">
    <property type="entry name" value="MoCoBD_2"/>
    <property type="match status" value="1"/>
</dbReference>
<feature type="binding site" evidence="15">
    <location>
        <position position="1141"/>
    </location>
    <ligand>
        <name>Mo-molybdopterin</name>
        <dbReference type="ChEBI" id="CHEBI:71302"/>
    </ligand>
    <ligandPart>
        <name>Mo</name>
        <dbReference type="ChEBI" id="CHEBI:28685"/>
    </ligandPart>
</feature>
<gene>
    <name evidence="18" type="ORF">CVIRNUC_009711</name>
</gene>
<evidence type="ECO:0000313" key="19">
    <source>
        <dbReference type="Proteomes" id="UP001314263"/>
    </source>
</evidence>
<feature type="binding site" evidence="15">
    <location>
        <position position="77"/>
    </location>
    <ligand>
        <name>[2Fe-2S] cluster</name>
        <dbReference type="ChEBI" id="CHEBI:190135"/>
        <label>1</label>
    </ligand>
</feature>
<feature type="binding site" evidence="15">
    <location>
        <position position="158"/>
    </location>
    <ligand>
        <name>[2Fe-2S] cluster</name>
        <dbReference type="ChEBI" id="CHEBI:190135"/>
        <label>2</label>
    </ligand>
</feature>
<evidence type="ECO:0000256" key="9">
    <source>
        <dbReference type="ARBA" id="ARBA00023004"/>
    </source>
</evidence>
<dbReference type="FunFam" id="3.30.365.10:FF:000001">
    <property type="entry name" value="Xanthine dehydrogenase oxidase"/>
    <property type="match status" value="1"/>
</dbReference>
<dbReference type="SUPFAM" id="SSF55447">
    <property type="entry name" value="CO dehydrogenase flavoprotein C-terminal domain-like"/>
    <property type="match status" value="1"/>
</dbReference>
<dbReference type="SUPFAM" id="SSF47741">
    <property type="entry name" value="CO dehydrogenase ISP C-domain like"/>
    <property type="match status" value="1"/>
</dbReference>
<dbReference type="InterPro" id="IPR002346">
    <property type="entry name" value="Mopterin_DH_FAD-bd"/>
</dbReference>
<sequence>MVASLGVGVSFAVNGQKHILDPGLQPSTTLYDFLRGRTTYTGTKSGCGEGGCGSCSVEVYQYNPSSGSTSSRCINACLAPIASLDGCSIVTVEGLGSCSSGFNPVQDAIARHHGSQCGFCTPGMVVACHAALSKHEDRSSMPKPEDMEKALDGNLCRCTGYRPILDACKSFVSDVEDLGVHDSSTDRCRVAPKIGLPEDTKMPAWLKAYNKNKAKAGAMKQVSGAGQTWAAPNTLAQLMDVLKTPSKDTGGQPLRIIAGNTGSGVFKNWPSSNASLVDVSKMDELRVLKQTEEGGLLIGAAVTQEEVIDKLLELTAPDTAASEVAAAAASAAAETTNSFIGGFSRLWGGTSSGTTATSGDAKSVWLPLAKHLQRIAGNQVRAAATLGGNLVLTRDRGLESDAVTLLMAAGAEVQTASPGSKPAWQSVQSFVSASGNPAPGEVVIAVRLPAVKPEDHFWSFKIAERHWNAHAFINIAVLVRSGVSKGEDSSSAIKTANVVFGYPSQHEGTEHKWRAEHAAAVEKALAGAPASLATVISAVKAVRSDVKPGKMADADFLMSAAEGLLFEALVTTLGLEGAKGAKELPECVLEVPSLHEVELNYGSQDLPDFSRPGSAAGEPIMKERALLQASGEALYSYDMPEEREGLYAAFVGSREPLAVIKGIDASEALKIEGVVAFLDAKDVPGENKSDVEEVFASKKVEWVGQPIGLIVAESRAIAERAAGLVKVDYSLELGPPIVTLQDARKQNSFHKLPALPGPNTNLPSGEKSALPHVQKCPMQIRGAKWHIPTQVHMYMEPQTAVARWDEGGVIQVTSSTQSTDHVQWAVSSALGLPNNKVNVHCRRAGGGFGGKFSRSRPAATAVAVAAYKLKRQVRLATNRNQDMRMNGGRAETEVEYDIGFDDSGRIHALEIQAYMLGGAYLGGSTVDLYQLKGNIDQAYAFPKFHFDLHLCRSNRPPHTAVRGPGEIQATVLAEHLIEHVAARLRMDPMAVREHNFITHDEAKNGVLRMSLQQEVPSHMFTLPRVWEQMKTDSDFLKRKDKVADFNSKHKWLKRGISMTHCRFRSMVQPRPAIVSIMADGSVMVTTAGMEMGQGMFTKVKQVAVHELSKALPEDQRPLPLDKVQVNDNASFWLPNSGGTAGSTAAEGSCEAVRMACEQLVEETLKPKALAMGNGLTWEGMLGDLQPKQPWPSTAKLTAYALYDGTMTNDKSGEPKKLTYSTFGAACTEVEINLLTGERRVLRSDVLHDAGHSISPAVDMGQVEGGFVFGLGMMLQEHVDYSPEGQPLYDSTWDYKIPTAACIPRQFNIALLKDSPNKQGVMGSKSVGEPPLLLSASVLSAFQMAVAAAMEDLAHQHKSAHPADSGAAGAFQASKAVARSNEVISFQEQAVQQLRAPVTVKAIKAAIGELHLPEFLQQYA</sequence>
<evidence type="ECO:0000256" key="15">
    <source>
        <dbReference type="PIRSR" id="PIRSR000127-3"/>
    </source>
</evidence>
<feature type="binding site" evidence="15">
    <location>
        <position position="55"/>
    </location>
    <ligand>
        <name>[2Fe-2S] cluster</name>
        <dbReference type="ChEBI" id="CHEBI:190135"/>
        <label>1</label>
    </ligand>
</feature>
<comment type="cofactor">
    <cofactor evidence="12">
        <name>[2Fe-2S] cluster</name>
        <dbReference type="ChEBI" id="CHEBI:190135"/>
    </cofactor>
</comment>
<dbReference type="Pfam" id="PF00941">
    <property type="entry name" value="FAD_binding_5"/>
    <property type="match status" value="1"/>
</dbReference>
<dbReference type="Gene3D" id="1.10.150.120">
    <property type="entry name" value="[2Fe-2S]-binding domain"/>
    <property type="match status" value="1"/>
</dbReference>
<comment type="cofactor">
    <cofactor evidence="1 14">
        <name>FAD</name>
        <dbReference type="ChEBI" id="CHEBI:57692"/>
    </cofactor>
</comment>
<dbReference type="InterPro" id="IPR036884">
    <property type="entry name" value="2Fe-2S-bd_dom_sf"/>
</dbReference>
<keyword evidence="11" id="KW-0520">NAD</keyword>
<feature type="binding site" evidence="15">
    <location>
        <position position="120"/>
    </location>
    <ligand>
        <name>[2Fe-2S] cluster</name>
        <dbReference type="ChEBI" id="CHEBI:190135"/>
        <label>2</label>
    </ligand>
</feature>
<name>A0AAV1IGN5_9CHLO</name>
<feature type="binding site" evidence="15">
    <location>
        <position position="52"/>
    </location>
    <ligand>
        <name>[2Fe-2S] cluster</name>
        <dbReference type="ChEBI" id="CHEBI:190135"/>
        <label>1</label>
    </ligand>
</feature>
<dbReference type="InterPro" id="IPR012675">
    <property type="entry name" value="Beta-grasp_dom_sf"/>
</dbReference>
<evidence type="ECO:0000256" key="7">
    <source>
        <dbReference type="ARBA" id="ARBA00022827"/>
    </source>
</evidence>
<feature type="binding site" evidence="14">
    <location>
        <position position="461"/>
    </location>
    <ligand>
        <name>FAD</name>
        <dbReference type="ChEBI" id="CHEBI:57692"/>
    </ligand>
</feature>
<comment type="caution">
    <text evidence="18">The sequence shown here is derived from an EMBL/GenBank/DDBJ whole genome shotgun (WGS) entry which is preliminary data.</text>
</comment>
<dbReference type="GO" id="GO:0071949">
    <property type="term" value="F:FAD binding"/>
    <property type="evidence" value="ECO:0007669"/>
    <property type="project" value="InterPro"/>
</dbReference>
<dbReference type="InterPro" id="IPR036856">
    <property type="entry name" value="Ald_Oxase/Xan_DH_a/b_sf"/>
</dbReference>
<evidence type="ECO:0008006" key="20">
    <source>
        <dbReference type="Google" id="ProtNLM"/>
    </source>
</evidence>
<feature type="binding site" evidence="15">
    <location>
        <position position="962"/>
    </location>
    <ligand>
        <name>Mo-molybdopterin</name>
        <dbReference type="ChEBI" id="CHEBI:71302"/>
    </ligand>
    <ligandPart>
        <name>Mo</name>
        <dbReference type="ChEBI" id="CHEBI:28685"/>
    </ligandPart>
</feature>
<evidence type="ECO:0000256" key="8">
    <source>
        <dbReference type="ARBA" id="ARBA00023002"/>
    </source>
</evidence>
<dbReference type="PIRSF" id="PIRSF000127">
    <property type="entry name" value="Xanthine_DH"/>
    <property type="match status" value="1"/>
</dbReference>
<dbReference type="PROSITE" id="PS00197">
    <property type="entry name" value="2FE2S_FER_1"/>
    <property type="match status" value="1"/>
</dbReference>
<dbReference type="InterPro" id="IPR036010">
    <property type="entry name" value="2Fe-2S_ferredoxin-like_sf"/>
</dbReference>
<dbReference type="SMART" id="SM01008">
    <property type="entry name" value="Ald_Xan_dh_C"/>
    <property type="match status" value="1"/>
</dbReference>
<keyword evidence="6 15" id="KW-0479">Metal-binding</keyword>
<feature type="binding site" evidence="15">
    <location>
        <position position="848"/>
    </location>
    <ligand>
        <name>Mo-molybdopterin</name>
        <dbReference type="ChEBI" id="CHEBI:71302"/>
    </ligand>
    <ligandPart>
        <name>Mo</name>
        <dbReference type="ChEBI" id="CHEBI:28685"/>
    </ligandPart>
</feature>
<evidence type="ECO:0000256" key="5">
    <source>
        <dbReference type="ARBA" id="ARBA00022714"/>
    </source>
</evidence>
<reference evidence="18 19" key="1">
    <citation type="submission" date="2023-10" db="EMBL/GenBank/DDBJ databases">
        <authorList>
            <person name="Maclean D."/>
            <person name="Macfadyen A."/>
        </authorList>
    </citation>
    <scope>NUCLEOTIDE SEQUENCE [LARGE SCALE GENOMIC DNA]</scope>
</reference>
<evidence type="ECO:0000256" key="14">
    <source>
        <dbReference type="PIRSR" id="PIRSR000127-2"/>
    </source>
</evidence>
<evidence type="ECO:0000256" key="10">
    <source>
        <dbReference type="ARBA" id="ARBA00023014"/>
    </source>
</evidence>
<feature type="binding site" evidence="15">
    <location>
        <position position="117"/>
    </location>
    <ligand>
        <name>[2Fe-2S] cluster</name>
        <dbReference type="ChEBI" id="CHEBI:190135"/>
        <label>2</label>
    </ligand>
</feature>
<feature type="binding site" evidence="14">
    <location>
        <position position="401"/>
    </location>
    <ligand>
        <name>FAD</name>
        <dbReference type="ChEBI" id="CHEBI:57692"/>
    </ligand>
</feature>
<dbReference type="PANTHER" id="PTHR11908:SF132">
    <property type="entry name" value="ALDEHYDE OXIDASE 1-RELATED"/>
    <property type="match status" value="1"/>
</dbReference>
<keyword evidence="8" id="KW-0560">Oxidoreductase</keyword>
<dbReference type="Pfam" id="PF00111">
    <property type="entry name" value="Fer2"/>
    <property type="match status" value="1"/>
</dbReference>
<accession>A0AAV1IGN5</accession>
<feature type="binding site" evidence="15">
    <location>
        <position position="817"/>
    </location>
    <ligand>
        <name>Mo-molybdopterin</name>
        <dbReference type="ChEBI" id="CHEBI:71302"/>
    </ligand>
    <ligandPart>
        <name>Mo</name>
        <dbReference type="ChEBI" id="CHEBI:28685"/>
    </ligandPart>
</feature>
<feature type="binding site" evidence="15">
    <location>
        <position position="47"/>
    </location>
    <ligand>
        <name>[2Fe-2S] cluster</name>
        <dbReference type="ChEBI" id="CHEBI:190135"/>
        <label>1</label>
    </ligand>
</feature>
<dbReference type="InterPro" id="IPR006058">
    <property type="entry name" value="2Fe2S_fd_BS"/>
</dbReference>
<dbReference type="GO" id="GO:0005506">
    <property type="term" value="F:iron ion binding"/>
    <property type="evidence" value="ECO:0007669"/>
    <property type="project" value="InterPro"/>
</dbReference>
<dbReference type="InterPro" id="IPR037165">
    <property type="entry name" value="AldOxase/xan_DH_Mopterin-bd_sf"/>
</dbReference>
<dbReference type="Pfam" id="PF03450">
    <property type="entry name" value="CO_deh_flav_C"/>
    <property type="match status" value="1"/>
</dbReference>
<dbReference type="InterPro" id="IPR008274">
    <property type="entry name" value="AldOxase/xan_DH_MoCoBD1"/>
</dbReference>
<dbReference type="Gene3D" id="3.30.465.10">
    <property type="match status" value="1"/>
</dbReference>
<proteinExistence type="inferred from homology"/>
<keyword evidence="9 15" id="KW-0408">Iron</keyword>
<dbReference type="InterPro" id="IPR002888">
    <property type="entry name" value="2Fe-2S-bd"/>
</dbReference>
<evidence type="ECO:0000259" key="17">
    <source>
        <dbReference type="PROSITE" id="PS51387"/>
    </source>
</evidence>
<organism evidence="18 19">
    <name type="scientific">Coccomyxa viridis</name>
    <dbReference type="NCBI Taxonomy" id="1274662"/>
    <lineage>
        <taxon>Eukaryota</taxon>
        <taxon>Viridiplantae</taxon>
        <taxon>Chlorophyta</taxon>
        <taxon>core chlorophytes</taxon>
        <taxon>Trebouxiophyceae</taxon>
        <taxon>Trebouxiophyceae incertae sedis</taxon>
        <taxon>Coccomyxaceae</taxon>
        <taxon>Coccomyxa</taxon>
    </lineage>
</organism>
<evidence type="ECO:0000256" key="6">
    <source>
        <dbReference type="ARBA" id="ARBA00022723"/>
    </source>
</evidence>
<dbReference type="Pfam" id="PF01315">
    <property type="entry name" value="Ald_Xan_dh_C"/>
    <property type="match status" value="1"/>
</dbReference>
<dbReference type="PROSITE" id="PS51387">
    <property type="entry name" value="FAD_PCMH"/>
    <property type="match status" value="1"/>
</dbReference>
<evidence type="ECO:0000256" key="11">
    <source>
        <dbReference type="ARBA" id="ARBA00023027"/>
    </source>
</evidence>
<dbReference type="InterPro" id="IPR046867">
    <property type="entry name" value="AldOxase/xan_DH_MoCoBD2"/>
</dbReference>
<dbReference type="Pfam" id="PF02738">
    <property type="entry name" value="MoCoBD_1"/>
    <property type="match status" value="1"/>
</dbReference>
<dbReference type="Gene3D" id="3.10.20.30">
    <property type="match status" value="1"/>
</dbReference>
<evidence type="ECO:0000256" key="12">
    <source>
        <dbReference type="ARBA" id="ARBA00034078"/>
    </source>
</evidence>
<evidence type="ECO:0000256" key="13">
    <source>
        <dbReference type="PIRSR" id="PIRSR000127-1"/>
    </source>
</evidence>
<dbReference type="SUPFAM" id="SSF56176">
    <property type="entry name" value="FAD-binding/transporter-associated domain-like"/>
    <property type="match status" value="1"/>
</dbReference>
<keyword evidence="3 15" id="KW-0500">Molybdenum</keyword>
<dbReference type="EMBL" id="CAUYUE010000014">
    <property type="protein sequence ID" value="CAK0786498.1"/>
    <property type="molecule type" value="Genomic_DNA"/>
</dbReference>
<protein>
    <recommendedName>
        <fullName evidence="20">Aldehyde oxidase</fullName>
    </recommendedName>
</protein>
<dbReference type="SUPFAM" id="SSF54292">
    <property type="entry name" value="2Fe-2S ferredoxin-like"/>
    <property type="match status" value="1"/>
</dbReference>
<dbReference type="InterPro" id="IPR036683">
    <property type="entry name" value="CO_DH_flav_C_dom_sf"/>
</dbReference>
<feature type="binding site" evidence="15">
    <location>
        <position position="156"/>
    </location>
    <ligand>
        <name>[2Fe-2S] cluster</name>
        <dbReference type="ChEBI" id="CHEBI:190135"/>
        <label>2</label>
    </ligand>
</feature>
<dbReference type="GO" id="GO:0051537">
    <property type="term" value="F:2 iron, 2 sulfur cluster binding"/>
    <property type="evidence" value="ECO:0007669"/>
    <property type="project" value="UniProtKB-KW"/>
</dbReference>
<dbReference type="InterPro" id="IPR016208">
    <property type="entry name" value="Ald_Oxase/xanthine_DH-like"/>
</dbReference>
<evidence type="ECO:0000256" key="4">
    <source>
        <dbReference type="ARBA" id="ARBA00022630"/>
    </source>
</evidence>
<dbReference type="Pfam" id="PF01799">
    <property type="entry name" value="Fer2_2"/>
    <property type="match status" value="1"/>
</dbReference>
<dbReference type="SUPFAM" id="SSF54665">
    <property type="entry name" value="CO dehydrogenase molybdoprotein N-domain-like"/>
    <property type="match status" value="1"/>
</dbReference>
<evidence type="ECO:0000259" key="16">
    <source>
        <dbReference type="PROSITE" id="PS51085"/>
    </source>
</evidence>
<evidence type="ECO:0000256" key="3">
    <source>
        <dbReference type="ARBA" id="ARBA00022505"/>
    </source>
</evidence>
<feature type="domain" description="FAD-binding PCMH-type" evidence="17">
    <location>
        <begin position="222"/>
        <end position="453"/>
    </location>
</feature>
<dbReference type="GO" id="GO:0016491">
    <property type="term" value="F:oxidoreductase activity"/>
    <property type="evidence" value="ECO:0007669"/>
    <property type="project" value="UniProtKB-KW"/>
</dbReference>
<dbReference type="PANTHER" id="PTHR11908">
    <property type="entry name" value="XANTHINE DEHYDROGENASE"/>
    <property type="match status" value="1"/>
</dbReference>
<dbReference type="InterPro" id="IPR016169">
    <property type="entry name" value="FAD-bd_PCMH_sub2"/>
</dbReference>
<dbReference type="Gene3D" id="3.30.390.50">
    <property type="entry name" value="CO dehydrogenase flavoprotein, C-terminal domain"/>
    <property type="match status" value="1"/>
</dbReference>
<dbReference type="PROSITE" id="PS51085">
    <property type="entry name" value="2FE2S_FER_2"/>
    <property type="match status" value="1"/>
</dbReference>
<evidence type="ECO:0000313" key="18">
    <source>
        <dbReference type="EMBL" id="CAK0786498.1"/>
    </source>
</evidence>